<dbReference type="GO" id="GO:1900376">
    <property type="term" value="P:regulation of secondary metabolite biosynthetic process"/>
    <property type="evidence" value="ECO:0007669"/>
    <property type="project" value="TreeGrafter"/>
</dbReference>
<keyword evidence="2" id="KW-0678">Repressor</keyword>
<dbReference type="InterPro" id="IPR036388">
    <property type="entry name" value="WH-like_DNA-bd_sf"/>
</dbReference>
<feature type="region of interest" description="Disordered" evidence="9">
    <location>
        <begin position="144"/>
        <end position="190"/>
    </location>
</feature>
<feature type="binding site" evidence="7">
    <location>
        <position position="123"/>
    </location>
    <ligand>
        <name>Zn(2+)</name>
        <dbReference type="ChEBI" id="CHEBI:29105"/>
    </ligand>
</feature>
<protein>
    <submittedName>
        <fullName evidence="10">Fur family transcriptional regulator</fullName>
    </submittedName>
</protein>
<dbReference type="InterPro" id="IPR036390">
    <property type="entry name" value="WH_DNA-bd_sf"/>
</dbReference>
<evidence type="ECO:0000256" key="3">
    <source>
        <dbReference type="ARBA" id="ARBA00022833"/>
    </source>
</evidence>
<dbReference type="Gene3D" id="3.30.1490.190">
    <property type="match status" value="1"/>
</dbReference>
<dbReference type="InterPro" id="IPR002481">
    <property type="entry name" value="FUR"/>
</dbReference>
<evidence type="ECO:0000256" key="8">
    <source>
        <dbReference type="PIRSR" id="PIRSR602481-2"/>
    </source>
</evidence>
<keyword evidence="7" id="KW-0479">Metal-binding</keyword>
<dbReference type="GO" id="GO:0045892">
    <property type="term" value="P:negative regulation of DNA-templated transcription"/>
    <property type="evidence" value="ECO:0007669"/>
    <property type="project" value="TreeGrafter"/>
</dbReference>
<feature type="binding site" evidence="7">
    <location>
        <position position="126"/>
    </location>
    <ligand>
        <name>Zn(2+)</name>
        <dbReference type="ChEBI" id="CHEBI:29105"/>
    </ligand>
</feature>
<dbReference type="GO" id="GO:0008270">
    <property type="term" value="F:zinc ion binding"/>
    <property type="evidence" value="ECO:0007669"/>
    <property type="project" value="TreeGrafter"/>
</dbReference>
<proteinExistence type="inferred from homology"/>
<dbReference type="SUPFAM" id="SSF46785">
    <property type="entry name" value="Winged helix' DNA-binding domain"/>
    <property type="match status" value="1"/>
</dbReference>
<organism evidence="10">
    <name type="scientific">Methyloraptor flagellatus</name>
    <dbReference type="NCBI Taxonomy" id="3162530"/>
    <lineage>
        <taxon>Bacteria</taxon>
        <taxon>Pseudomonadati</taxon>
        <taxon>Pseudomonadota</taxon>
        <taxon>Alphaproteobacteria</taxon>
        <taxon>Hyphomicrobiales</taxon>
        <taxon>Ancalomicrobiaceae</taxon>
        <taxon>Methyloraptor</taxon>
    </lineage>
</organism>
<dbReference type="Pfam" id="PF01475">
    <property type="entry name" value="FUR"/>
    <property type="match status" value="1"/>
</dbReference>
<accession>A0AAU7XEB6</accession>
<keyword evidence="3 7" id="KW-0862">Zinc</keyword>
<comment type="cofactor">
    <cofactor evidence="7">
        <name>Zn(2+)</name>
        <dbReference type="ChEBI" id="CHEBI:29105"/>
    </cofactor>
    <text evidence="7">Binds 1 zinc ion per subunit.</text>
</comment>
<evidence type="ECO:0000256" key="5">
    <source>
        <dbReference type="ARBA" id="ARBA00023125"/>
    </source>
</evidence>
<comment type="similarity">
    <text evidence="1">Belongs to the Fur family.</text>
</comment>
<dbReference type="GO" id="GO:0003700">
    <property type="term" value="F:DNA-binding transcription factor activity"/>
    <property type="evidence" value="ECO:0007669"/>
    <property type="project" value="InterPro"/>
</dbReference>
<feature type="binding site" evidence="7">
    <location>
        <position position="86"/>
    </location>
    <ligand>
        <name>Zn(2+)</name>
        <dbReference type="ChEBI" id="CHEBI:29105"/>
    </ligand>
</feature>
<feature type="binding site" evidence="7">
    <location>
        <position position="83"/>
    </location>
    <ligand>
        <name>Zn(2+)</name>
        <dbReference type="ChEBI" id="CHEBI:29105"/>
    </ligand>
</feature>
<dbReference type="RefSeq" id="WP_407050509.1">
    <property type="nucleotide sequence ID" value="NZ_CP158568.1"/>
</dbReference>
<reference evidence="10" key="1">
    <citation type="submission" date="2024-06" db="EMBL/GenBank/DDBJ databases">
        <title>Methylostella associata gen. nov., sp. nov., a novel Ancalomicrobiaceae-affiliated facultatively methylotrophic bacteria that feed on methanotrophs of the genus Methylococcus.</title>
        <authorList>
            <person name="Saltykova V."/>
            <person name="Danilova O.V."/>
            <person name="Oshkin I.Y."/>
            <person name="Belova S.E."/>
            <person name="Pimenov N.V."/>
            <person name="Dedysh S.N."/>
        </authorList>
    </citation>
    <scope>NUCLEOTIDE SEQUENCE</scope>
    <source>
        <strain evidence="10">S20</strain>
    </source>
</reference>
<comment type="cofactor">
    <cofactor evidence="8">
        <name>Mn(2+)</name>
        <dbReference type="ChEBI" id="CHEBI:29035"/>
    </cofactor>
    <cofactor evidence="8">
        <name>Fe(2+)</name>
        <dbReference type="ChEBI" id="CHEBI:29033"/>
    </cofactor>
    <text evidence="8">Binds 1 Mn(2+) or Fe(2+) ion per subunit.</text>
</comment>
<gene>
    <name evidence="10" type="ORF">ABS361_03790</name>
</gene>
<evidence type="ECO:0000256" key="9">
    <source>
        <dbReference type="SAM" id="MobiDB-lite"/>
    </source>
</evidence>
<dbReference type="InterPro" id="IPR043135">
    <property type="entry name" value="Fur_C"/>
</dbReference>
<keyword evidence="4" id="KW-0805">Transcription regulation</keyword>
<keyword evidence="6" id="KW-0804">Transcription</keyword>
<dbReference type="PANTHER" id="PTHR33202:SF6">
    <property type="entry name" value="ZINC UPTAKE REGULATION PROTEIN"/>
    <property type="match status" value="1"/>
</dbReference>
<evidence type="ECO:0000256" key="6">
    <source>
        <dbReference type="ARBA" id="ARBA00023163"/>
    </source>
</evidence>
<dbReference type="KEGG" id="mflg:ABS361_03790"/>
<feature type="compositionally biased region" description="Basic and acidic residues" evidence="9">
    <location>
        <begin position="144"/>
        <end position="171"/>
    </location>
</feature>
<evidence type="ECO:0000256" key="2">
    <source>
        <dbReference type="ARBA" id="ARBA00022491"/>
    </source>
</evidence>
<dbReference type="Gene3D" id="1.10.10.10">
    <property type="entry name" value="Winged helix-like DNA-binding domain superfamily/Winged helix DNA-binding domain"/>
    <property type="match status" value="1"/>
</dbReference>
<name>A0AAU7XEB6_9HYPH</name>
<dbReference type="AlphaFoldDB" id="A0AAU7XEB6"/>
<dbReference type="EMBL" id="CP158568">
    <property type="protein sequence ID" value="XBY45416.1"/>
    <property type="molecule type" value="Genomic_DNA"/>
</dbReference>
<dbReference type="GO" id="GO:0000976">
    <property type="term" value="F:transcription cis-regulatory region binding"/>
    <property type="evidence" value="ECO:0007669"/>
    <property type="project" value="TreeGrafter"/>
</dbReference>
<keyword evidence="8" id="KW-0408">Iron</keyword>
<evidence type="ECO:0000256" key="1">
    <source>
        <dbReference type="ARBA" id="ARBA00007957"/>
    </source>
</evidence>
<keyword evidence="5" id="KW-0238">DNA-binding</keyword>
<evidence type="ECO:0000313" key="10">
    <source>
        <dbReference type="EMBL" id="XBY45416.1"/>
    </source>
</evidence>
<dbReference type="PANTHER" id="PTHR33202">
    <property type="entry name" value="ZINC UPTAKE REGULATION PROTEIN"/>
    <property type="match status" value="1"/>
</dbReference>
<feature type="binding site" evidence="8">
    <location>
        <position position="72"/>
    </location>
    <ligand>
        <name>Fe cation</name>
        <dbReference type="ChEBI" id="CHEBI:24875"/>
    </ligand>
</feature>
<dbReference type="GO" id="GO:0005829">
    <property type="term" value="C:cytosol"/>
    <property type="evidence" value="ECO:0007669"/>
    <property type="project" value="TreeGrafter"/>
</dbReference>
<evidence type="ECO:0000256" key="4">
    <source>
        <dbReference type="ARBA" id="ARBA00023015"/>
    </source>
</evidence>
<evidence type="ECO:0000256" key="7">
    <source>
        <dbReference type="PIRSR" id="PIRSR602481-1"/>
    </source>
</evidence>
<sequence>MARPRSGTDEAVLQVLQDAGTPLTAYQVLAALKTEGVQSPPVVYRALDRLEKAGQVHRLERLNAYFVCHGHHAGETGVVFAICSNCKRVEEWNVEAVDVALARAAETMGFAVEGRTIELRGLCAACRGLAEATDGPSCCGVHGEHEGGHSHPHDHGHQHQNHGHQDHGNHEHGKRAAGGAARATGRGDRH</sequence>